<protein>
    <recommendedName>
        <fullName evidence="8">Fluoride-specific ion channel FluC</fullName>
    </recommendedName>
</protein>
<sequence>MEPIILVGIGGATGSVLRFVLSRIQPLRGIPAGTLLVNITGSFALSLLTFSQVSGDLYYLICTGGLGGFTTFSTFSYETFRMMEDHDYRTLLTYTAVSIGGGLLAVTAGYLACGGWAAL</sequence>
<keyword evidence="8" id="KW-0479">Metal-binding</keyword>
<comment type="activity regulation">
    <text evidence="8">Na(+) is not transported, but it plays an essential structural role and its presence is essential for fluoride channel function.</text>
</comment>
<dbReference type="GO" id="GO:0140114">
    <property type="term" value="P:cellular detoxification of fluoride"/>
    <property type="evidence" value="ECO:0007669"/>
    <property type="project" value="UniProtKB-UniRule"/>
</dbReference>
<name>A7I6T7_METB6</name>
<dbReference type="OrthoDB" id="253428at2157"/>
<evidence type="ECO:0000256" key="7">
    <source>
        <dbReference type="ARBA" id="ARBA00035585"/>
    </source>
</evidence>
<comment type="function">
    <text evidence="8">Fluoride-specific ion channel. Important for reducing fluoride concentration in the cell, thus reducing its toxicity.</text>
</comment>
<keyword evidence="8" id="KW-0406">Ion transport</keyword>
<keyword evidence="2 8" id="KW-1003">Cell membrane</keyword>
<comment type="similarity">
    <text evidence="6 8">Belongs to the fluoride channel Fluc/FEX (TC 1.A.43) family.</text>
</comment>
<reference evidence="10" key="1">
    <citation type="journal article" date="2015" name="Microbiology">
        <title>Genome of Methanoregula boonei 6A8 reveals adaptations to oligotrophic peatland environments.</title>
        <authorList>
            <person name="Braeuer S."/>
            <person name="Cadillo-Quiroz H."/>
            <person name="Kyrpides N."/>
            <person name="Woyke T."/>
            <person name="Goodwin L."/>
            <person name="Detter C."/>
            <person name="Podell S."/>
            <person name="Yavitt J.B."/>
            <person name="Zinder S.H."/>
        </authorList>
    </citation>
    <scope>NUCLEOTIDE SEQUENCE [LARGE SCALE GENOMIC DNA]</scope>
    <source>
        <strain evidence="10">DSM 21154 / JCM 14090 / 6A8</strain>
    </source>
</reference>
<dbReference type="EMBL" id="CP000780">
    <property type="protein sequence ID" value="ABS55448.1"/>
    <property type="molecule type" value="Genomic_DNA"/>
</dbReference>
<feature type="transmembrane region" description="Helical" evidence="8">
    <location>
        <begin position="6"/>
        <end position="21"/>
    </location>
</feature>
<organism evidence="9 10">
    <name type="scientific">Methanoregula boonei (strain DSM 21154 / JCM 14090 / 6A8)</name>
    <dbReference type="NCBI Taxonomy" id="456442"/>
    <lineage>
        <taxon>Archaea</taxon>
        <taxon>Methanobacteriati</taxon>
        <taxon>Methanobacteriota</taxon>
        <taxon>Stenosarchaea group</taxon>
        <taxon>Methanomicrobia</taxon>
        <taxon>Methanomicrobiales</taxon>
        <taxon>Methanoregulaceae</taxon>
        <taxon>Methanoregula</taxon>
    </lineage>
</organism>
<dbReference type="eggNOG" id="arCOG04701">
    <property type="taxonomic scope" value="Archaea"/>
</dbReference>
<feature type="transmembrane region" description="Helical" evidence="8">
    <location>
        <begin position="33"/>
        <end position="51"/>
    </location>
</feature>
<dbReference type="RefSeq" id="WP_012106473.1">
    <property type="nucleotide sequence ID" value="NC_009712.1"/>
</dbReference>
<dbReference type="GeneID" id="5409976"/>
<keyword evidence="10" id="KW-1185">Reference proteome</keyword>
<dbReference type="KEGG" id="mbn:Mboo_0930"/>
<gene>
    <name evidence="8" type="primary">fluC</name>
    <name evidence="8" type="synonym">crcB</name>
    <name evidence="9" type="ordered locus">Mboo_0930</name>
</gene>
<keyword evidence="8" id="KW-0813">Transport</keyword>
<keyword evidence="5 8" id="KW-0472">Membrane</keyword>
<keyword evidence="4 8" id="KW-1133">Transmembrane helix</keyword>
<evidence type="ECO:0000256" key="8">
    <source>
        <dbReference type="HAMAP-Rule" id="MF_00454"/>
    </source>
</evidence>
<dbReference type="AlphaFoldDB" id="A7I6T7"/>
<dbReference type="HAMAP" id="MF_00454">
    <property type="entry name" value="FluC"/>
    <property type="match status" value="1"/>
</dbReference>
<evidence type="ECO:0000256" key="4">
    <source>
        <dbReference type="ARBA" id="ARBA00022989"/>
    </source>
</evidence>
<keyword evidence="8" id="KW-0915">Sodium</keyword>
<dbReference type="Proteomes" id="UP000002408">
    <property type="component" value="Chromosome"/>
</dbReference>
<keyword evidence="8" id="KW-0407">Ion channel</keyword>
<dbReference type="Pfam" id="PF02537">
    <property type="entry name" value="CRCB"/>
    <property type="match status" value="1"/>
</dbReference>
<evidence type="ECO:0000256" key="1">
    <source>
        <dbReference type="ARBA" id="ARBA00004651"/>
    </source>
</evidence>
<feature type="transmembrane region" description="Helical" evidence="8">
    <location>
        <begin position="92"/>
        <end position="118"/>
    </location>
</feature>
<feature type="binding site" evidence="8">
    <location>
        <position position="67"/>
    </location>
    <ligand>
        <name>Na(+)</name>
        <dbReference type="ChEBI" id="CHEBI:29101"/>
        <note>structural</note>
    </ligand>
</feature>
<evidence type="ECO:0000256" key="6">
    <source>
        <dbReference type="ARBA" id="ARBA00035120"/>
    </source>
</evidence>
<dbReference type="STRING" id="456442.Mboo_0930"/>
<evidence type="ECO:0000256" key="2">
    <source>
        <dbReference type="ARBA" id="ARBA00022475"/>
    </source>
</evidence>
<dbReference type="GO" id="GO:0062054">
    <property type="term" value="F:fluoride channel activity"/>
    <property type="evidence" value="ECO:0007669"/>
    <property type="project" value="UniProtKB-UniRule"/>
</dbReference>
<evidence type="ECO:0000256" key="5">
    <source>
        <dbReference type="ARBA" id="ARBA00023136"/>
    </source>
</evidence>
<comment type="subcellular location">
    <subcellularLocation>
        <location evidence="1 8">Cell membrane</location>
        <topology evidence="1 8">Multi-pass membrane protein</topology>
    </subcellularLocation>
</comment>
<feature type="transmembrane region" description="Helical" evidence="8">
    <location>
        <begin position="57"/>
        <end position="80"/>
    </location>
</feature>
<dbReference type="InterPro" id="IPR003691">
    <property type="entry name" value="FluC"/>
</dbReference>
<dbReference type="GO" id="GO:0005886">
    <property type="term" value="C:plasma membrane"/>
    <property type="evidence" value="ECO:0007669"/>
    <property type="project" value="UniProtKB-SubCell"/>
</dbReference>
<accession>A7I6T7</accession>
<proteinExistence type="inferred from homology"/>
<dbReference type="PANTHER" id="PTHR28259">
    <property type="entry name" value="FLUORIDE EXPORT PROTEIN 1-RELATED"/>
    <property type="match status" value="1"/>
</dbReference>
<evidence type="ECO:0000313" key="10">
    <source>
        <dbReference type="Proteomes" id="UP000002408"/>
    </source>
</evidence>
<comment type="catalytic activity">
    <reaction evidence="7">
        <text>fluoride(in) = fluoride(out)</text>
        <dbReference type="Rhea" id="RHEA:76159"/>
        <dbReference type="ChEBI" id="CHEBI:17051"/>
    </reaction>
    <physiologicalReaction direction="left-to-right" evidence="7">
        <dbReference type="Rhea" id="RHEA:76160"/>
    </physiologicalReaction>
</comment>
<dbReference type="GO" id="GO:0046872">
    <property type="term" value="F:metal ion binding"/>
    <property type="evidence" value="ECO:0007669"/>
    <property type="project" value="UniProtKB-KW"/>
</dbReference>
<feature type="binding site" evidence="8">
    <location>
        <position position="70"/>
    </location>
    <ligand>
        <name>Na(+)</name>
        <dbReference type="ChEBI" id="CHEBI:29101"/>
        <note>structural</note>
    </ligand>
</feature>
<evidence type="ECO:0000256" key="3">
    <source>
        <dbReference type="ARBA" id="ARBA00022692"/>
    </source>
</evidence>
<dbReference type="HOGENOM" id="CLU_114342_2_3_2"/>
<evidence type="ECO:0000313" key="9">
    <source>
        <dbReference type="EMBL" id="ABS55448.1"/>
    </source>
</evidence>
<dbReference type="PANTHER" id="PTHR28259:SF1">
    <property type="entry name" value="FLUORIDE EXPORT PROTEIN 1-RELATED"/>
    <property type="match status" value="1"/>
</dbReference>
<keyword evidence="3 8" id="KW-0812">Transmembrane</keyword>